<organism evidence="2 3">
    <name type="scientific">Cryptotermes secundus</name>
    <dbReference type="NCBI Taxonomy" id="105785"/>
    <lineage>
        <taxon>Eukaryota</taxon>
        <taxon>Metazoa</taxon>
        <taxon>Ecdysozoa</taxon>
        <taxon>Arthropoda</taxon>
        <taxon>Hexapoda</taxon>
        <taxon>Insecta</taxon>
        <taxon>Pterygota</taxon>
        <taxon>Neoptera</taxon>
        <taxon>Polyneoptera</taxon>
        <taxon>Dictyoptera</taxon>
        <taxon>Blattodea</taxon>
        <taxon>Blattoidea</taxon>
        <taxon>Termitoidae</taxon>
        <taxon>Kalotermitidae</taxon>
        <taxon>Cryptotermitinae</taxon>
        <taxon>Cryptotermes</taxon>
    </lineage>
</organism>
<dbReference type="InParanoid" id="A0A2J7PXG2"/>
<reference evidence="2 3" key="1">
    <citation type="submission" date="2017-12" db="EMBL/GenBank/DDBJ databases">
        <title>Hemimetabolous genomes reveal molecular basis of termite eusociality.</title>
        <authorList>
            <person name="Harrison M.C."/>
            <person name="Jongepier E."/>
            <person name="Robertson H.M."/>
            <person name="Arning N."/>
            <person name="Bitard-Feildel T."/>
            <person name="Chao H."/>
            <person name="Childers C.P."/>
            <person name="Dinh H."/>
            <person name="Doddapaneni H."/>
            <person name="Dugan S."/>
            <person name="Gowin J."/>
            <person name="Greiner C."/>
            <person name="Han Y."/>
            <person name="Hu H."/>
            <person name="Hughes D.S.T."/>
            <person name="Huylmans A.-K."/>
            <person name="Kemena C."/>
            <person name="Kremer L.P.M."/>
            <person name="Lee S.L."/>
            <person name="Lopez-Ezquerra A."/>
            <person name="Mallet L."/>
            <person name="Monroy-Kuhn J.M."/>
            <person name="Moser A."/>
            <person name="Murali S.C."/>
            <person name="Muzny D.M."/>
            <person name="Otani S."/>
            <person name="Piulachs M.-D."/>
            <person name="Poelchau M."/>
            <person name="Qu J."/>
            <person name="Schaub F."/>
            <person name="Wada-Katsumata A."/>
            <person name="Worley K.C."/>
            <person name="Xie Q."/>
            <person name="Ylla G."/>
            <person name="Poulsen M."/>
            <person name="Gibbs R.A."/>
            <person name="Schal C."/>
            <person name="Richards S."/>
            <person name="Belles X."/>
            <person name="Korb J."/>
            <person name="Bornberg-Bauer E."/>
        </authorList>
    </citation>
    <scope>NUCLEOTIDE SEQUENCE [LARGE SCALE GENOMIC DNA]</scope>
    <source>
        <tissue evidence="2">Whole body</tissue>
    </source>
</reference>
<accession>A0A2J7PXG2</accession>
<keyword evidence="1" id="KW-0040">ANK repeat</keyword>
<dbReference type="EMBL" id="NEVH01020858">
    <property type="protein sequence ID" value="PNF21022.1"/>
    <property type="molecule type" value="Genomic_DNA"/>
</dbReference>
<proteinExistence type="predicted"/>
<dbReference type="AlphaFoldDB" id="A0A2J7PXG2"/>
<name>A0A2J7PXG2_9NEOP</name>
<gene>
    <name evidence="2" type="ORF">B7P43_G08407</name>
</gene>
<dbReference type="Gene3D" id="1.25.40.20">
    <property type="entry name" value="Ankyrin repeat-containing domain"/>
    <property type="match status" value="1"/>
</dbReference>
<dbReference type="InterPro" id="IPR036770">
    <property type="entry name" value="Ankyrin_rpt-contain_sf"/>
</dbReference>
<evidence type="ECO:0000313" key="3">
    <source>
        <dbReference type="Proteomes" id="UP000235965"/>
    </source>
</evidence>
<dbReference type="PROSITE" id="PS50088">
    <property type="entry name" value="ANK_REPEAT"/>
    <property type="match status" value="1"/>
</dbReference>
<dbReference type="Proteomes" id="UP000235965">
    <property type="component" value="Unassembled WGS sequence"/>
</dbReference>
<dbReference type="OrthoDB" id="496981at2759"/>
<dbReference type="PANTHER" id="PTHR24192">
    <property type="entry name" value="ANKYRIN REPEAT DOMAIN 40"/>
    <property type="match status" value="1"/>
</dbReference>
<comment type="caution">
    <text evidence="2">The sequence shown here is derived from an EMBL/GenBank/DDBJ whole genome shotgun (WGS) entry which is preliminary data.</text>
</comment>
<evidence type="ECO:0000256" key="1">
    <source>
        <dbReference type="PROSITE-ProRule" id="PRU00023"/>
    </source>
</evidence>
<dbReference type="InterPro" id="IPR002110">
    <property type="entry name" value="Ankyrin_rpt"/>
</dbReference>
<dbReference type="SUPFAM" id="SSF48403">
    <property type="entry name" value="Ankyrin repeat"/>
    <property type="match status" value="1"/>
</dbReference>
<dbReference type="Pfam" id="PF12796">
    <property type="entry name" value="Ank_2"/>
    <property type="match status" value="1"/>
</dbReference>
<protein>
    <submittedName>
        <fullName evidence="2">Uncharacterized protein</fullName>
    </submittedName>
</protein>
<keyword evidence="3" id="KW-1185">Reference proteome</keyword>
<evidence type="ECO:0000313" key="2">
    <source>
        <dbReference type="EMBL" id="PNF21022.1"/>
    </source>
</evidence>
<dbReference type="PROSITE" id="PS50297">
    <property type="entry name" value="ANK_REP_REGION"/>
    <property type="match status" value="1"/>
</dbReference>
<dbReference type="InterPro" id="IPR039195">
    <property type="entry name" value="ANKRD40"/>
</dbReference>
<dbReference type="PANTHER" id="PTHR24192:SF3">
    <property type="entry name" value="ANKYRIN REPEAT DOMAIN 40"/>
    <property type="match status" value="1"/>
</dbReference>
<dbReference type="SMART" id="SM00248">
    <property type="entry name" value="ANK"/>
    <property type="match status" value="2"/>
</dbReference>
<sequence>MDRSKTLEDSLREACCIGDIEGVEELLNKGVDVNAKHGINGWTPLHWAAKRGHKAIVSLLLANGAHTAALTTKGETPAALCSNPEVHKLLAMEPGGTTISTESNPDLSITPYYLKHQPLNGRVDLGTSASVRKNTEGTHTNSVPVTNPVKVGHHVGDSTQNDELVLKVRIANSGDPDFIEVELPRTELSYSRLLRVCCEELGISANQIVRVRKLPDTLVRKDKDVQRFRDFQEIEVVIATSVGKNKLLPGNNGLIGVGGLGGANANCYQSISLYKNQTILY</sequence>
<feature type="repeat" description="ANK" evidence="1">
    <location>
        <begin position="40"/>
        <end position="72"/>
    </location>
</feature>
<dbReference type="STRING" id="105785.A0A2J7PXG2"/>